<dbReference type="AlphaFoldDB" id="A0A5S3Z7K3"/>
<dbReference type="SUPFAM" id="SSF53474">
    <property type="entry name" value="alpha/beta-Hydrolases"/>
    <property type="match status" value="1"/>
</dbReference>
<protein>
    <recommendedName>
        <fullName evidence="3">Alpha/beta hydrolase</fullName>
    </recommendedName>
</protein>
<reference evidence="2" key="2">
    <citation type="submission" date="2019-06" db="EMBL/GenBank/DDBJ databases">
        <title>Co-occurence of chitin degradation, pigmentation and bioactivity in marine Pseudoalteromonas.</title>
        <authorList>
            <person name="Sonnenschein E.C."/>
            <person name="Bech P.K."/>
        </authorList>
    </citation>
    <scope>NUCLEOTIDE SEQUENCE [LARGE SCALE GENOMIC DNA]</scope>
    <source>
        <strain evidence="2">S2897</strain>
    </source>
</reference>
<dbReference type="RefSeq" id="WP_138547750.1">
    <property type="nucleotide sequence ID" value="NZ_PNCG01000005.1"/>
</dbReference>
<gene>
    <name evidence="1" type="ORF">CWC05_06735</name>
</gene>
<accession>A0A5S3Z7K3</accession>
<evidence type="ECO:0000313" key="1">
    <source>
        <dbReference type="EMBL" id="TMP87547.1"/>
    </source>
</evidence>
<dbReference type="EMBL" id="PNCG01000005">
    <property type="protein sequence ID" value="TMP87547.1"/>
    <property type="molecule type" value="Genomic_DNA"/>
</dbReference>
<reference evidence="1 2" key="1">
    <citation type="submission" date="2017-12" db="EMBL/GenBank/DDBJ databases">
        <authorList>
            <person name="Paulsen S."/>
            <person name="Gram L.K."/>
        </authorList>
    </citation>
    <scope>NUCLEOTIDE SEQUENCE [LARGE SCALE GENOMIC DNA]</scope>
    <source>
        <strain evidence="1 2">S2897</strain>
    </source>
</reference>
<proteinExistence type="predicted"/>
<dbReference type="InterPro" id="IPR029058">
    <property type="entry name" value="AB_hydrolase_fold"/>
</dbReference>
<sequence length="356" mass="40665">MANKPVVLLIHGMGTHTDDSVKEEFKVGLKQCMEFFGQSNFDVNEAFTLKTFNYSEYWDNKRNEFASHLKGDIKDSLSLTPSLIQKILDITAEFDGDDFLYTHVLDVLFYLTGALRGHQLIKLHKAIGDEIEASINDLNGQRFIIVAHSLGTAFIHDCLTQLYTHRLDPINFGLDQLWSVATVSRLTQMVTRMDDPMSSIVTDHSSSEPGVCKEFYPVYNDFDPFCWFKRYTRIPNEGLLINTKHVRDLHKVYQDNNSMRVNPHDLREYFADPEVGGRFLSTNGVVSIDLNDFRAAQAEYRKTTATGLITDSYKSIKSKLEELDDISGGVSGMKKKVEILTEVYKVVDEMRDEFKI</sequence>
<organism evidence="1 2">
    <name type="scientific">Pseudoalteromonas ruthenica</name>
    <dbReference type="NCBI Taxonomy" id="151081"/>
    <lineage>
        <taxon>Bacteria</taxon>
        <taxon>Pseudomonadati</taxon>
        <taxon>Pseudomonadota</taxon>
        <taxon>Gammaproteobacteria</taxon>
        <taxon>Alteromonadales</taxon>
        <taxon>Pseudoalteromonadaceae</taxon>
        <taxon>Pseudoalteromonas</taxon>
    </lineage>
</organism>
<comment type="caution">
    <text evidence="1">The sequence shown here is derived from an EMBL/GenBank/DDBJ whole genome shotgun (WGS) entry which is preliminary data.</text>
</comment>
<evidence type="ECO:0000313" key="2">
    <source>
        <dbReference type="Proteomes" id="UP000305874"/>
    </source>
</evidence>
<evidence type="ECO:0008006" key="3">
    <source>
        <dbReference type="Google" id="ProtNLM"/>
    </source>
</evidence>
<dbReference type="Proteomes" id="UP000305874">
    <property type="component" value="Unassembled WGS sequence"/>
</dbReference>
<name>A0A5S3Z7K3_9GAMM</name>